<dbReference type="SMART" id="SM00530">
    <property type="entry name" value="HTH_XRE"/>
    <property type="match status" value="1"/>
</dbReference>
<feature type="domain" description="HTH cro/C1-type" evidence="2">
    <location>
        <begin position="8"/>
        <end position="62"/>
    </location>
</feature>
<dbReference type="PANTHER" id="PTHR46797">
    <property type="entry name" value="HTH-TYPE TRANSCRIPTIONAL REGULATOR"/>
    <property type="match status" value="1"/>
</dbReference>
<dbReference type="InterPro" id="IPR011051">
    <property type="entry name" value="RmlC_Cupin_sf"/>
</dbReference>
<dbReference type="Pfam" id="PF01381">
    <property type="entry name" value="HTH_3"/>
    <property type="match status" value="1"/>
</dbReference>
<dbReference type="SUPFAM" id="SSF47413">
    <property type="entry name" value="lambda repressor-like DNA-binding domains"/>
    <property type="match status" value="1"/>
</dbReference>
<evidence type="ECO:0000256" key="1">
    <source>
        <dbReference type="ARBA" id="ARBA00023125"/>
    </source>
</evidence>
<dbReference type="Pfam" id="PF07883">
    <property type="entry name" value="Cupin_2"/>
    <property type="match status" value="1"/>
</dbReference>
<gene>
    <name evidence="3" type="ordered locus">Sulac_1036</name>
</gene>
<dbReference type="CDD" id="cd02209">
    <property type="entry name" value="cupin_XRE_C"/>
    <property type="match status" value="1"/>
</dbReference>
<accession>G8TTF6</accession>
<dbReference type="PANTHER" id="PTHR46797:SF1">
    <property type="entry name" value="METHYLPHOSPHONATE SYNTHASE"/>
    <property type="match status" value="1"/>
</dbReference>
<dbReference type="InterPro" id="IPR013096">
    <property type="entry name" value="Cupin_2"/>
</dbReference>
<dbReference type="Gene3D" id="1.10.260.40">
    <property type="entry name" value="lambda repressor-like DNA-binding domains"/>
    <property type="match status" value="1"/>
</dbReference>
<reference evidence="3 4" key="2">
    <citation type="journal article" date="2012" name="Stand. Genomic Sci.">
        <title>Complete genome sequence of the moderately thermophilic mineral-sulfide-oxidizing firmicute Sulfobacillus acidophilus type strain (NAL(T)).</title>
        <authorList>
            <person name="Anderson I."/>
            <person name="Chertkov O."/>
            <person name="Chen A."/>
            <person name="Saunders E."/>
            <person name="Lapidus A."/>
            <person name="Nolan M."/>
            <person name="Lucas S."/>
            <person name="Hammon N."/>
            <person name="Deshpande S."/>
            <person name="Cheng J.F."/>
            <person name="Han C."/>
            <person name="Tapia R."/>
            <person name="Goodwin L.A."/>
            <person name="Pitluck S."/>
            <person name="Liolios K."/>
            <person name="Pagani I."/>
            <person name="Ivanova N."/>
            <person name="Mikhailova N."/>
            <person name="Pati A."/>
            <person name="Palaniappan K."/>
            <person name="Land M."/>
            <person name="Pan C."/>
            <person name="Rohde M."/>
            <person name="Pukall R."/>
            <person name="Goker M."/>
            <person name="Detter J.C."/>
            <person name="Woyke T."/>
            <person name="Bristow J."/>
            <person name="Eisen J.A."/>
            <person name="Markowitz V."/>
            <person name="Hugenholtz P."/>
            <person name="Kyrpides N.C."/>
            <person name="Klenk H.P."/>
            <person name="Mavromatis K."/>
        </authorList>
    </citation>
    <scope>NUCLEOTIDE SEQUENCE [LARGE SCALE GENOMIC DNA]</scope>
    <source>
        <strain evidence="4">ATCC 700253 / DSM 10332 / NAL</strain>
    </source>
</reference>
<dbReference type="STRING" id="679936.Sulac_1036"/>
<dbReference type="GO" id="GO:0003700">
    <property type="term" value="F:DNA-binding transcription factor activity"/>
    <property type="evidence" value="ECO:0007669"/>
    <property type="project" value="TreeGrafter"/>
</dbReference>
<organism evidence="3 4">
    <name type="scientific">Sulfobacillus acidophilus (strain ATCC 700253 / DSM 10332 / NAL)</name>
    <dbReference type="NCBI Taxonomy" id="679936"/>
    <lineage>
        <taxon>Bacteria</taxon>
        <taxon>Bacillati</taxon>
        <taxon>Bacillota</taxon>
        <taxon>Clostridia</taxon>
        <taxon>Eubacteriales</taxon>
        <taxon>Clostridiales Family XVII. Incertae Sedis</taxon>
        <taxon>Sulfobacillus</taxon>
    </lineage>
</organism>
<evidence type="ECO:0000259" key="2">
    <source>
        <dbReference type="PROSITE" id="PS50943"/>
    </source>
</evidence>
<evidence type="ECO:0000313" key="4">
    <source>
        <dbReference type="Proteomes" id="UP000005439"/>
    </source>
</evidence>
<dbReference type="Gene3D" id="2.60.120.10">
    <property type="entry name" value="Jelly Rolls"/>
    <property type="match status" value="1"/>
</dbReference>
<dbReference type="AlphaFoldDB" id="G8TTF6"/>
<dbReference type="InterPro" id="IPR001387">
    <property type="entry name" value="Cro/C1-type_HTH"/>
</dbReference>
<dbReference type="GO" id="GO:0005829">
    <property type="term" value="C:cytosol"/>
    <property type="evidence" value="ECO:0007669"/>
    <property type="project" value="TreeGrafter"/>
</dbReference>
<protein>
    <submittedName>
        <fullName evidence="3">Transcriptional regulator, XRE family with cupin sensor</fullName>
    </submittedName>
</protein>
<keyword evidence="4" id="KW-1185">Reference proteome</keyword>
<dbReference type="EMBL" id="CP003179">
    <property type="protein sequence ID" value="AEW04536.1"/>
    <property type="molecule type" value="Genomic_DNA"/>
</dbReference>
<dbReference type="InterPro" id="IPR014710">
    <property type="entry name" value="RmlC-like_jellyroll"/>
</dbReference>
<dbReference type="SUPFAM" id="SSF51182">
    <property type="entry name" value="RmlC-like cupins"/>
    <property type="match status" value="1"/>
</dbReference>
<name>G8TTF6_SULAD</name>
<dbReference type="KEGG" id="sap:Sulac_1036"/>
<dbReference type="InterPro" id="IPR050807">
    <property type="entry name" value="TransReg_Diox_bact_type"/>
</dbReference>
<dbReference type="PROSITE" id="PS50943">
    <property type="entry name" value="HTH_CROC1"/>
    <property type="match status" value="1"/>
</dbReference>
<reference evidence="4" key="1">
    <citation type="submission" date="2011-12" db="EMBL/GenBank/DDBJ databases">
        <title>The complete genome of chromosome of Sulfobacillus acidophilus DSM 10332.</title>
        <authorList>
            <person name="Lucas S."/>
            <person name="Han J."/>
            <person name="Lapidus A."/>
            <person name="Bruce D."/>
            <person name="Goodwin L."/>
            <person name="Pitluck S."/>
            <person name="Peters L."/>
            <person name="Kyrpides N."/>
            <person name="Mavromatis K."/>
            <person name="Ivanova N."/>
            <person name="Mikhailova N."/>
            <person name="Chertkov O."/>
            <person name="Saunders E."/>
            <person name="Detter J.C."/>
            <person name="Tapia R."/>
            <person name="Han C."/>
            <person name="Land M."/>
            <person name="Hauser L."/>
            <person name="Markowitz V."/>
            <person name="Cheng J.-F."/>
            <person name="Hugenholtz P."/>
            <person name="Woyke T."/>
            <person name="Wu D."/>
            <person name="Pukall R."/>
            <person name="Gehrich-Schroeter G."/>
            <person name="Schneider S."/>
            <person name="Klenk H.-P."/>
            <person name="Eisen J.A."/>
        </authorList>
    </citation>
    <scope>NUCLEOTIDE SEQUENCE [LARGE SCALE GENOMIC DNA]</scope>
    <source>
        <strain evidence="4">ATCC 700253 / DSM 10332 / NAL</strain>
    </source>
</reference>
<evidence type="ECO:0000313" key="3">
    <source>
        <dbReference type="EMBL" id="AEW04536.1"/>
    </source>
</evidence>
<dbReference type="InterPro" id="IPR010982">
    <property type="entry name" value="Lambda_DNA-bd_dom_sf"/>
</dbReference>
<sequence length="181" mass="20857">MEFDYAKLRTVRQERRLTIQELAEQAQVSASLISQIERGKVVPTLTVFWRICKALDIPMHIFFETDSAEQYVVRRENRKMLQFPDSQVRYFLLSPQVKGSIEFLLVEIEPGETHDPEGVVTHAGEEYGYILRGEMIVRLGTEDIHLREGDSIAFPSSIPHRYRNPGTTVCQSIWAMTPPSF</sequence>
<keyword evidence="1" id="KW-0238">DNA-binding</keyword>
<dbReference type="PATRIC" id="fig|679936.5.peg.1094"/>
<proteinExistence type="predicted"/>
<dbReference type="CDD" id="cd00093">
    <property type="entry name" value="HTH_XRE"/>
    <property type="match status" value="1"/>
</dbReference>
<dbReference type="GO" id="GO:0003677">
    <property type="term" value="F:DNA binding"/>
    <property type="evidence" value="ECO:0007669"/>
    <property type="project" value="UniProtKB-KW"/>
</dbReference>
<dbReference type="HOGENOM" id="CLU_085376_3_2_9"/>
<dbReference type="Proteomes" id="UP000005439">
    <property type="component" value="Chromosome"/>
</dbReference>